<dbReference type="EMBL" id="KN881929">
    <property type="protein sequence ID" value="KIY47701.1"/>
    <property type="molecule type" value="Genomic_DNA"/>
</dbReference>
<dbReference type="InterPro" id="IPR030470">
    <property type="entry name" value="UbiA_prenylTrfase_CS"/>
</dbReference>
<dbReference type="OrthoDB" id="5211at2759"/>
<evidence type="ECO:0000256" key="7">
    <source>
        <dbReference type="ARBA" id="ARBA00023128"/>
    </source>
</evidence>
<dbReference type="Proteomes" id="UP000054144">
    <property type="component" value="Unassembled WGS sequence"/>
</dbReference>
<feature type="transmembrane region" description="Helical" evidence="12">
    <location>
        <begin position="351"/>
        <end position="373"/>
    </location>
</feature>
<feature type="transmembrane region" description="Helical" evidence="12">
    <location>
        <begin position="173"/>
        <end position="190"/>
    </location>
</feature>
<evidence type="ECO:0000256" key="10">
    <source>
        <dbReference type="ARBA" id="ARBA00030253"/>
    </source>
</evidence>
<keyword evidence="5" id="KW-0809">Transit peptide</keyword>
<evidence type="ECO:0000256" key="9">
    <source>
        <dbReference type="ARBA" id="ARBA00023136"/>
    </source>
</evidence>
<reference evidence="13 14" key="1">
    <citation type="journal article" date="2015" name="Fungal Genet. Biol.">
        <title>Evolution of novel wood decay mechanisms in Agaricales revealed by the genome sequences of Fistulina hepatica and Cylindrobasidium torrendii.</title>
        <authorList>
            <person name="Floudas D."/>
            <person name="Held B.W."/>
            <person name="Riley R."/>
            <person name="Nagy L.G."/>
            <person name="Koehler G."/>
            <person name="Ransdell A.S."/>
            <person name="Younus H."/>
            <person name="Chow J."/>
            <person name="Chiniquy J."/>
            <person name="Lipzen A."/>
            <person name="Tritt A."/>
            <person name="Sun H."/>
            <person name="Haridas S."/>
            <person name="LaButti K."/>
            <person name="Ohm R.A."/>
            <person name="Kues U."/>
            <person name="Blanchette R.A."/>
            <person name="Grigoriev I.V."/>
            <person name="Minto R.E."/>
            <person name="Hibbett D.S."/>
        </authorList>
    </citation>
    <scope>NUCLEOTIDE SEQUENCE [LARGE SCALE GENOMIC DNA]</scope>
    <source>
        <strain evidence="13 14">ATCC 64428</strain>
    </source>
</reference>
<dbReference type="PANTHER" id="PTHR43448">
    <property type="entry name" value="PROTOHEME IX FARNESYLTRANSFERASE, MITOCHONDRIAL"/>
    <property type="match status" value="1"/>
</dbReference>
<dbReference type="InterPro" id="IPR016315">
    <property type="entry name" value="Protohaem_IX_farnesylTrfase_mt"/>
</dbReference>
<dbReference type="Gene3D" id="1.10.357.140">
    <property type="entry name" value="UbiA prenyltransferase"/>
    <property type="match status" value="1"/>
</dbReference>
<comment type="function">
    <text evidence="11">Converts protoheme IX and farnesyl diphosphate to heme O.</text>
</comment>
<proteinExistence type="inferred from homology"/>
<dbReference type="GO" id="GO:0031966">
    <property type="term" value="C:mitochondrial membrane"/>
    <property type="evidence" value="ECO:0007669"/>
    <property type="project" value="UniProtKB-SubCell"/>
</dbReference>
<evidence type="ECO:0000256" key="8">
    <source>
        <dbReference type="ARBA" id="ARBA00023133"/>
    </source>
</evidence>
<feature type="transmembrane region" description="Helical" evidence="12">
    <location>
        <begin position="252"/>
        <end position="276"/>
    </location>
</feature>
<feature type="transmembrane region" description="Helical" evidence="12">
    <location>
        <begin position="297"/>
        <end position="315"/>
    </location>
</feature>
<dbReference type="GO" id="GO:0008495">
    <property type="term" value="F:protoheme IX farnesyltransferase activity"/>
    <property type="evidence" value="ECO:0007669"/>
    <property type="project" value="InterPro"/>
</dbReference>
<keyword evidence="9 11" id="KW-0472">Membrane</keyword>
<evidence type="ECO:0000313" key="14">
    <source>
        <dbReference type="Proteomes" id="UP000054144"/>
    </source>
</evidence>
<organism evidence="13 14">
    <name type="scientific">Fistulina hepatica ATCC 64428</name>
    <dbReference type="NCBI Taxonomy" id="1128425"/>
    <lineage>
        <taxon>Eukaryota</taxon>
        <taxon>Fungi</taxon>
        <taxon>Dikarya</taxon>
        <taxon>Basidiomycota</taxon>
        <taxon>Agaricomycotina</taxon>
        <taxon>Agaricomycetes</taxon>
        <taxon>Agaricomycetidae</taxon>
        <taxon>Agaricales</taxon>
        <taxon>Fistulinaceae</taxon>
        <taxon>Fistulina</taxon>
    </lineage>
</organism>
<dbReference type="HAMAP" id="MF_00154">
    <property type="entry name" value="CyoE_CtaB"/>
    <property type="match status" value="1"/>
</dbReference>
<comment type="similarity">
    <text evidence="11">Belongs to the ubiA prenyltransferase family.</text>
</comment>
<protein>
    <recommendedName>
        <fullName evidence="2 11">Protoheme IX farnesyltransferase, mitochondrial</fullName>
        <ecNumber evidence="11">2.5.1.-</ecNumber>
    </recommendedName>
    <alternativeName>
        <fullName evidence="10 11">Heme O synthase</fullName>
    </alternativeName>
</protein>
<evidence type="ECO:0000256" key="3">
    <source>
        <dbReference type="ARBA" id="ARBA00022679"/>
    </source>
</evidence>
<keyword evidence="4 12" id="KW-0812">Transmembrane</keyword>
<dbReference type="InterPro" id="IPR000537">
    <property type="entry name" value="UbiA_prenyltransferase"/>
</dbReference>
<accession>A0A0D7ACN5</accession>
<sequence>MFVRSRPPILCARLLCLSQRPRCYSRHATFSSYFFNNQQWSTPVAPLDVTTHPPITAHKRRAPASLHGTLRIYAQLSKSRLSTLIVLTSMLGVALSPFPVSVPTLLATAAGTGFCSAAANTFNQIQEVPFDAQMARTRARPLVRRAVSPFHAAAFGTACTIAGPLLLATAVNPTTAALGAANIVLYAGVYTHMKRTSIWNTWVGSVVGGIPPLMGWTACGGHLFGAHGLDFSTLFLPFSSAPLDLSLIDNPLAPLALFSLLFSWQFPHFNPLAYIVRDSYAQAGYRMISVLDPKKNALVALRHAVLLTFPISTVLFPLSGLTTWAFAITSLVPNLYCLRQSWRFYKHGSEANARSLFHACIAYLPIIMGLMMFHKQGMDWSAWFKEKLGWTPEKEQSAESHERNN</sequence>
<name>A0A0D7ACN5_9AGAR</name>
<evidence type="ECO:0000256" key="1">
    <source>
        <dbReference type="ARBA" id="ARBA00004225"/>
    </source>
</evidence>
<dbReference type="InterPro" id="IPR006369">
    <property type="entry name" value="Protohaem_IX_farnesylTrfase"/>
</dbReference>
<evidence type="ECO:0000256" key="4">
    <source>
        <dbReference type="ARBA" id="ARBA00022692"/>
    </source>
</evidence>
<dbReference type="InterPro" id="IPR044878">
    <property type="entry name" value="UbiA_sf"/>
</dbReference>
<dbReference type="Pfam" id="PF01040">
    <property type="entry name" value="UbiA"/>
    <property type="match status" value="1"/>
</dbReference>
<dbReference type="CDD" id="cd13957">
    <property type="entry name" value="PT_UbiA_Cox10"/>
    <property type="match status" value="1"/>
</dbReference>
<evidence type="ECO:0000256" key="5">
    <source>
        <dbReference type="ARBA" id="ARBA00022946"/>
    </source>
</evidence>
<feature type="transmembrane region" description="Helical" evidence="12">
    <location>
        <begin position="321"/>
        <end position="339"/>
    </location>
</feature>
<dbReference type="PROSITE" id="PS00943">
    <property type="entry name" value="UBIA"/>
    <property type="match status" value="1"/>
</dbReference>
<gene>
    <name evidence="13" type="ORF">FISHEDRAFT_74370</name>
</gene>
<dbReference type="EC" id="2.5.1.-" evidence="11"/>
<evidence type="ECO:0000256" key="6">
    <source>
        <dbReference type="ARBA" id="ARBA00022989"/>
    </source>
</evidence>
<feature type="transmembrane region" description="Helical" evidence="12">
    <location>
        <begin position="146"/>
        <end position="167"/>
    </location>
</feature>
<dbReference type="GO" id="GO:0006784">
    <property type="term" value="P:heme A biosynthetic process"/>
    <property type="evidence" value="ECO:0007669"/>
    <property type="project" value="TreeGrafter"/>
</dbReference>
<dbReference type="AlphaFoldDB" id="A0A0D7ACN5"/>
<keyword evidence="14" id="KW-1185">Reference proteome</keyword>
<evidence type="ECO:0000256" key="12">
    <source>
        <dbReference type="SAM" id="Phobius"/>
    </source>
</evidence>
<evidence type="ECO:0000256" key="2">
    <source>
        <dbReference type="ARBA" id="ARBA00016335"/>
    </source>
</evidence>
<comment type="subcellular location">
    <subcellularLocation>
        <location evidence="1">Mitochondrion membrane</location>
        <topology evidence="1">Multi-pass membrane protein</topology>
    </subcellularLocation>
</comment>
<evidence type="ECO:0000256" key="11">
    <source>
        <dbReference type="PIRNR" id="PIRNR001773"/>
    </source>
</evidence>
<evidence type="ECO:0000313" key="13">
    <source>
        <dbReference type="EMBL" id="KIY47701.1"/>
    </source>
</evidence>
<feature type="transmembrane region" description="Helical" evidence="12">
    <location>
        <begin position="202"/>
        <end position="224"/>
    </location>
</feature>
<keyword evidence="6 12" id="KW-1133">Transmembrane helix</keyword>
<keyword evidence="7 11" id="KW-0496">Mitochondrion</keyword>
<keyword evidence="3 11" id="KW-0808">Transferase</keyword>
<dbReference type="FunFam" id="1.10.357.140:FF:000004">
    <property type="entry name" value="Protoheme IX farnesyltransferase, mitochondrial"/>
    <property type="match status" value="1"/>
</dbReference>
<dbReference type="PIRSF" id="PIRSF001773">
    <property type="entry name" value="COX10"/>
    <property type="match status" value="1"/>
</dbReference>
<keyword evidence="8 11" id="KW-0350">Heme biosynthesis</keyword>
<dbReference type="PANTHER" id="PTHR43448:SF2">
    <property type="entry name" value="PROTOHEME IX FARNESYLTRANSFERASE, MITOCHONDRIAL"/>
    <property type="match status" value="1"/>
</dbReference>